<accession>A0ACB9SGG8</accession>
<gene>
    <name evidence="1" type="ORF">MLD38_002041</name>
</gene>
<evidence type="ECO:0000313" key="2">
    <source>
        <dbReference type="Proteomes" id="UP001057402"/>
    </source>
</evidence>
<evidence type="ECO:0000313" key="1">
    <source>
        <dbReference type="EMBL" id="KAI4389867.1"/>
    </source>
</evidence>
<dbReference type="Proteomes" id="UP001057402">
    <property type="component" value="Chromosome 1"/>
</dbReference>
<comment type="caution">
    <text evidence="1">The sequence shown here is derived from an EMBL/GenBank/DDBJ whole genome shotgun (WGS) entry which is preliminary data.</text>
</comment>
<keyword evidence="2" id="KW-1185">Reference proteome</keyword>
<reference evidence="2" key="1">
    <citation type="journal article" date="2023" name="Front. Plant Sci.">
        <title>Chromosomal-level genome assembly of Melastoma candidum provides insights into trichome evolution.</title>
        <authorList>
            <person name="Zhong Y."/>
            <person name="Wu W."/>
            <person name="Sun C."/>
            <person name="Zou P."/>
            <person name="Liu Y."/>
            <person name="Dai S."/>
            <person name="Zhou R."/>
        </authorList>
    </citation>
    <scope>NUCLEOTIDE SEQUENCE [LARGE SCALE GENOMIC DNA]</scope>
</reference>
<name>A0ACB9SGG8_9MYRT</name>
<proteinExistence type="predicted"/>
<dbReference type="EMBL" id="CM042880">
    <property type="protein sequence ID" value="KAI4389867.1"/>
    <property type="molecule type" value="Genomic_DNA"/>
</dbReference>
<organism evidence="1 2">
    <name type="scientific">Melastoma candidum</name>
    <dbReference type="NCBI Taxonomy" id="119954"/>
    <lineage>
        <taxon>Eukaryota</taxon>
        <taxon>Viridiplantae</taxon>
        <taxon>Streptophyta</taxon>
        <taxon>Embryophyta</taxon>
        <taxon>Tracheophyta</taxon>
        <taxon>Spermatophyta</taxon>
        <taxon>Magnoliopsida</taxon>
        <taxon>eudicotyledons</taxon>
        <taxon>Gunneridae</taxon>
        <taxon>Pentapetalae</taxon>
        <taxon>rosids</taxon>
        <taxon>malvids</taxon>
        <taxon>Myrtales</taxon>
        <taxon>Melastomataceae</taxon>
        <taxon>Melastomatoideae</taxon>
        <taxon>Melastomateae</taxon>
        <taxon>Melastoma</taxon>
    </lineage>
</organism>
<protein>
    <submittedName>
        <fullName evidence="1">Uncharacterized protein</fullName>
    </submittedName>
</protein>
<sequence>MLTSLICGSFHERDPEDDRPWSGVNSLRSTRKLGAKNRSFGRRCLSDSASRGKNPYSSVGLDKFSSLLSDVEEKKKNIYLQKDSQDIMFVRFVYSGSEEVVPIVVKSKGRKQEERVVGQREDGLGSGNGANKQAADGVEQVAAAKDEKIETGQKTGKARDIGLRKPGRPCYYIPIFAGPYPTPAGHLRKVIRDPLYVDGLVLDSHAHSYDWCKRIIRWEHEEDYGGSQKKNFSKDCIGQSKRDRLENLGRSGQDDQVSSRV</sequence>